<name>A0ABS5Z2V4_9ACTN</name>
<feature type="domain" description="PAS fold-4" evidence="2">
    <location>
        <begin position="23"/>
        <end position="79"/>
    </location>
</feature>
<feature type="region of interest" description="Disordered" evidence="1">
    <location>
        <begin position="1"/>
        <end position="31"/>
    </location>
</feature>
<dbReference type="EMBL" id="JAHKKG010000017">
    <property type="protein sequence ID" value="MBU2670030.1"/>
    <property type="molecule type" value="Genomic_DNA"/>
</dbReference>
<protein>
    <submittedName>
        <fullName evidence="3">PAS domain-containing protein</fullName>
    </submittedName>
</protein>
<sequence>MNPARQTSTPDSPATPLSDAKARATSNDLVGHEDSEVLPEAVAAAGRRHDQQAWERGEAVTALEELRFADEIRQYVCRARC</sequence>
<dbReference type="RefSeq" id="WP_215795255.1">
    <property type="nucleotide sequence ID" value="NZ_JAHKKG010000017.1"/>
</dbReference>
<evidence type="ECO:0000256" key="1">
    <source>
        <dbReference type="SAM" id="MobiDB-lite"/>
    </source>
</evidence>
<reference evidence="3 4" key="1">
    <citation type="submission" date="2021-06" db="EMBL/GenBank/DDBJ databases">
        <title>Actinoplanes lichenicola sp. nov., and Actinoplanes ovalisporus sp. nov., isolated from lichen in Thailand.</title>
        <authorList>
            <person name="Saeng-In P."/>
            <person name="Kanchanasin P."/>
            <person name="Yuki M."/>
            <person name="Kudo T."/>
            <person name="Ohkuma M."/>
            <person name="Phongsopitanun W."/>
            <person name="Tanasupawat S."/>
        </authorList>
    </citation>
    <scope>NUCLEOTIDE SEQUENCE [LARGE SCALE GENOMIC DNA]</scope>
    <source>
        <strain evidence="3 4">NBRC 110975</strain>
    </source>
</reference>
<keyword evidence="4" id="KW-1185">Reference proteome</keyword>
<dbReference type="InterPro" id="IPR013656">
    <property type="entry name" value="PAS_4"/>
</dbReference>
<evidence type="ECO:0000259" key="2">
    <source>
        <dbReference type="Pfam" id="PF08448"/>
    </source>
</evidence>
<evidence type="ECO:0000313" key="3">
    <source>
        <dbReference type="EMBL" id="MBU2670030.1"/>
    </source>
</evidence>
<evidence type="ECO:0000313" key="4">
    <source>
        <dbReference type="Proteomes" id="UP001519654"/>
    </source>
</evidence>
<dbReference type="Pfam" id="PF08448">
    <property type="entry name" value="PAS_4"/>
    <property type="match status" value="1"/>
</dbReference>
<gene>
    <name evidence="3" type="ORF">KOI35_41645</name>
</gene>
<accession>A0ABS5Z2V4</accession>
<organism evidence="3 4">
    <name type="scientific">Paractinoplanes bogorensis</name>
    <dbReference type="NCBI Taxonomy" id="1610840"/>
    <lineage>
        <taxon>Bacteria</taxon>
        <taxon>Bacillati</taxon>
        <taxon>Actinomycetota</taxon>
        <taxon>Actinomycetes</taxon>
        <taxon>Micromonosporales</taxon>
        <taxon>Micromonosporaceae</taxon>
        <taxon>Paractinoplanes</taxon>
    </lineage>
</organism>
<dbReference type="Proteomes" id="UP001519654">
    <property type="component" value="Unassembled WGS sequence"/>
</dbReference>
<comment type="caution">
    <text evidence="3">The sequence shown here is derived from an EMBL/GenBank/DDBJ whole genome shotgun (WGS) entry which is preliminary data.</text>
</comment>
<feature type="compositionally biased region" description="Polar residues" evidence="1">
    <location>
        <begin position="1"/>
        <end position="12"/>
    </location>
</feature>
<proteinExistence type="predicted"/>